<dbReference type="AlphaFoldDB" id="A0A8J7C6Y7"/>
<gene>
    <name evidence="1" type="ORF">ICL16_23550</name>
</gene>
<dbReference type="RefSeq" id="WP_190832595.1">
    <property type="nucleotide sequence ID" value="NZ_CAWPPI010000072.1"/>
</dbReference>
<evidence type="ECO:0000313" key="2">
    <source>
        <dbReference type="Proteomes" id="UP000629098"/>
    </source>
</evidence>
<accession>A0A8J7C6Y7</accession>
<protein>
    <submittedName>
        <fullName evidence="1">Uncharacterized protein</fullName>
    </submittedName>
</protein>
<organism evidence="1 2">
    <name type="scientific">Iningainema tapete BLCC-T55</name>
    <dbReference type="NCBI Taxonomy" id="2748662"/>
    <lineage>
        <taxon>Bacteria</taxon>
        <taxon>Bacillati</taxon>
        <taxon>Cyanobacteriota</taxon>
        <taxon>Cyanophyceae</taxon>
        <taxon>Nostocales</taxon>
        <taxon>Scytonemataceae</taxon>
        <taxon>Iningainema tapete</taxon>
    </lineage>
</organism>
<sequence length="123" mass="13902">MVDEITPSLITPKDIIQKYLEVLAVLQKALDIEPASQPNEEIELESKQEMIVGETGNSSLGKIYTAEELAEEKRYLAVVKAKILAFKAENHKKFLTAQSKFADSQVMFGVSQMRFRSRKLNLN</sequence>
<evidence type="ECO:0000313" key="1">
    <source>
        <dbReference type="EMBL" id="MBD2774959.1"/>
    </source>
</evidence>
<dbReference type="EMBL" id="JACXAE010000072">
    <property type="protein sequence ID" value="MBD2774959.1"/>
    <property type="molecule type" value="Genomic_DNA"/>
</dbReference>
<proteinExistence type="predicted"/>
<comment type="caution">
    <text evidence="1">The sequence shown here is derived from an EMBL/GenBank/DDBJ whole genome shotgun (WGS) entry which is preliminary data.</text>
</comment>
<dbReference type="Proteomes" id="UP000629098">
    <property type="component" value="Unassembled WGS sequence"/>
</dbReference>
<name>A0A8J7C6Y7_9CYAN</name>
<keyword evidence="2" id="KW-1185">Reference proteome</keyword>
<reference evidence="1" key="1">
    <citation type="submission" date="2020-09" db="EMBL/GenBank/DDBJ databases">
        <title>Iningainema tapete sp. nov. (Scytonemataceae, Cyanobacteria) from greenhouses in central Florida (USA) produces two types of nodularin with biosynthetic potential for microcystin-LR and anabaenopeptins.</title>
        <authorList>
            <person name="Berthold D.E."/>
            <person name="Lefler F.W."/>
            <person name="Huang I.-S."/>
            <person name="Abdulla H."/>
            <person name="Zimba P.V."/>
            <person name="Laughinghouse H.D. IV."/>
        </authorList>
    </citation>
    <scope>NUCLEOTIDE SEQUENCE</scope>
    <source>
        <strain evidence="1">BLCCT55</strain>
    </source>
</reference>